<evidence type="ECO:0000256" key="13">
    <source>
        <dbReference type="ARBA" id="ARBA00023049"/>
    </source>
</evidence>
<dbReference type="PANTHER" id="PTHR43655">
    <property type="entry name" value="ATP-DEPENDENT PROTEASE"/>
    <property type="match status" value="1"/>
</dbReference>
<dbReference type="EMBL" id="GIBP01001276">
    <property type="protein sequence ID" value="NDV30245.1"/>
    <property type="molecule type" value="Transcribed_RNA"/>
</dbReference>
<evidence type="ECO:0000256" key="15">
    <source>
        <dbReference type="ARBA" id="ARBA00023136"/>
    </source>
</evidence>
<proteinExistence type="inferred from homology"/>
<comment type="cofactor">
    <cofactor evidence="1">
        <name>Zn(2+)</name>
        <dbReference type="ChEBI" id="CHEBI:29105"/>
    </cofactor>
</comment>
<feature type="domain" description="AAA+ ATPase" evidence="18">
    <location>
        <begin position="183"/>
        <end position="322"/>
    </location>
</feature>
<protein>
    <recommendedName>
        <fullName evidence="18">AAA+ ATPase domain-containing protein</fullName>
    </recommendedName>
</protein>
<keyword evidence="15 17" id="KW-0472">Membrane</keyword>
<dbReference type="AlphaFoldDB" id="A0A6B2L047"/>
<evidence type="ECO:0000256" key="4">
    <source>
        <dbReference type="ARBA" id="ARBA00010550"/>
    </source>
</evidence>
<keyword evidence="11 16" id="KW-0067">ATP-binding</keyword>
<dbReference type="SUPFAM" id="SSF140990">
    <property type="entry name" value="FtsH protease domain-like"/>
    <property type="match status" value="1"/>
</dbReference>
<comment type="similarity">
    <text evidence="16">Belongs to the AAA ATPase family.</text>
</comment>
<evidence type="ECO:0000256" key="6">
    <source>
        <dbReference type="ARBA" id="ARBA00022692"/>
    </source>
</evidence>
<dbReference type="SUPFAM" id="SSF52540">
    <property type="entry name" value="P-loop containing nucleoside triphosphate hydrolases"/>
    <property type="match status" value="1"/>
</dbReference>
<dbReference type="Pfam" id="PF01434">
    <property type="entry name" value="Peptidase_M41"/>
    <property type="match status" value="1"/>
</dbReference>
<dbReference type="InterPro" id="IPR003593">
    <property type="entry name" value="AAA+_ATPase"/>
</dbReference>
<keyword evidence="9" id="KW-0378">Hydrolase</keyword>
<comment type="similarity">
    <text evidence="3">In the C-terminal section; belongs to the peptidase M41 family.</text>
</comment>
<evidence type="ECO:0000256" key="1">
    <source>
        <dbReference type="ARBA" id="ARBA00001947"/>
    </source>
</evidence>
<dbReference type="Gene3D" id="3.40.1690.20">
    <property type="match status" value="1"/>
</dbReference>
<evidence type="ECO:0000256" key="8">
    <source>
        <dbReference type="ARBA" id="ARBA00022741"/>
    </source>
</evidence>
<keyword evidence="12 17" id="KW-1133">Transmembrane helix</keyword>
<accession>A0A6B2L047</accession>
<dbReference type="GO" id="GO:0034982">
    <property type="term" value="P:mitochondrial protein processing"/>
    <property type="evidence" value="ECO:0007669"/>
    <property type="project" value="TreeGrafter"/>
</dbReference>
<dbReference type="InterPro" id="IPR003960">
    <property type="entry name" value="ATPase_AAA_CS"/>
</dbReference>
<keyword evidence="14" id="KW-0496">Mitochondrion</keyword>
<evidence type="ECO:0000256" key="17">
    <source>
        <dbReference type="SAM" id="Phobius"/>
    </source>
</evidence>
<dbReference type="InterPro" id="IPR000642">
    <property type="entry name" value="Peptidase_M41"/>
</dbReference>
<name>A0A6B2L047_9EUKA</name>
<dbReference type="PROSITE" id="PS00674">
    <property type="entry name" value="AAA"/>
    <property type="match status" value="1"/>
</dbReference>
<evidence type="ECO:0000256" key="3">
    <source>
        <dbReference type="ARBA" id="ARBA00010044"/>
    </source>
</evidence>
<dbReference type="GO" id="GO:0046872">
    <property type="term" value="F:metal ion binding"/>
    <property type="evidence" value="ECO:0007669"/>
    <property type="project" value="UniProtKB-KW"/>
</dbReference>
<dbReference type="GO" id="GO:0004176">
    <property type="term" value="F:ATP-dependent peptidase activity"/>
    <property type="evidence" value="ECO:0007669"/>
    <property type="project" value="InterPro"/>
</dbReference>
<dbReference type="GO" id="GO:0005524">
    <property type="term" value="F:ATP binding"/>
    <property type="evidence" value="ECO:0007669"/>
    <property type="project" value="UniProtKB-KW"/>
</dbReference>
<dbReference type="FunFam" id="1.10.8.60:FF:000019">
    <property type="entry name" value="AFG3-like AAA ATPase 2"/>
    <property type="match status" value="1"/>
</dbReference>
<dbReference type="Gene3D" id="1.10.8.60">
    <property type="match status" value="1"/>
</dbReference>
<dbReference type="InterPro" id="IPR003959">
    <property type="entry name" value="ATPase_AAA_core"/>
</dbReference>
<dbReference type="Gene3D" id="1.20.58.760">
    <property type="entry name" value="Peptidase M41"/>
    <property type="match status" value="1"/>
</dbReference>
<dbReference type="NCBIfam" id="TIGR01241">
    <property type="entry name" value="FtsH_fam"/>
    <property type="match status" value="1"/>
</dbReference>
<evidence type="ECO:0000256" key="5">
    <source>
        <dbReference type="ARBA" id="ARBA00022670"/>
    </source>
</evidence>
<dbReference type="HAMAP" id="MF_01458">
    <property type="entry name" value="FtsH"/>
    <property type="match status" value="1"/>
</dbReference>
<dbReference type="InterPro" id="IPR050928">
    <property type="entry name" value="ATP-dep_Zn_Metalloprotease"/>
</dbReference>
<dbReference type="SMART" id="SM00382">
    <property type="entry name" value="AAA"/>
    <property type="match status" value="1"/>
</dbReference>
<keyword evidence="8 16" id="KW-0547">Nucleotide-binding</keyword>
<dbReference type="PANTHER" id="PTHR43655:SF2">
    <property type="entry name" value="AFG3 LIKE MATRIX AAA PEPTIDASE SUBUNIT 2, ISOFORM A"/>
    <property type="match status" value="1"/>
</dbReference>
<comment type="similarity">
    <text evidence="4">In the N-terminal section; belongs to the AAA ATPase family.</text>
</comment>
<dbReference type="GO" id="GO:0016887">
    <property type="term" value="F:ATP hydrolysis activity"/>
    <property type="evidence" value="ECO:0007669"/>
    <property type="project" value="InterPro"/>
</dbReference>
<reference evidence="19" key="1">
    <citation type="journal article" date="2020" name="J. Eukaryot. Microbiol.">
        <title>De novo Sequencing, Assembly and Annotation of the Transcriptome for the Free-Living Testate Amoeba Arcella intermedia.</title>
        <authorList>
            <person name="Ribeiro G.M."/>
            <person name="Porfirio-Sousa A.L."/>
            <person name="Maurer-Alcala X.X."/>
            <person name="Katz L.A."/>
            <person name="Lahr D.J.G."/>
        </authorList>
    </citation>
    <scope>NUCLEOTIDE SEQUENCE</scope>
</reference>
<evidence type="ECO:0000256" key="11">
    <source>
        <dbReference type="ARBA" id="ARBA00022840"/>
    </source>
</evidence>
<evidence type="ECO:0000256" key="14">
    <source>
        <dbReference type="ARBA" id="ARBA00023128"/>
    </source>
</evidence>
<evidence type="ECO:0000256" key="10">
    <source>
        <dbReference type="ARBA" id="ARBA00022833"/>
    </source>
</evidence>
<evidence type="ECO:0000256" key="7">
    <source>
        <dbReference type="ARBA" id="ARBA00022723"/>
    </source>
</evidence>
<evidence type="ECO:0000256" key="9">
    <source>
        <dbReference type="ARBA" id="ARBA00022801"/>
    </source>
</evidence>
<dbReference type="Pfam" id="PF00004">
    <property type="entry name" value="AAA"/>
    <property type="match status" value="1"/>
</dbReference>
<dbReference type="Pfam" id="PF17862">
    <property type="entry name" value="AAA_lid_3"/>
    <property type="match status" value="1"/>
</dbReference>
<dbReference type="InterPro" id="IPR037219">
    <property type="entry name" value="Peptidase_M41-like"/>
</dbReference>
<keyword evidence="5" id="KW-0645">Protease</keyword>
<keyword evidence="13" id="KW-0482">Metalloprotease</keyword>
<dbReference type="InterPro" id="IPR005936">
    <property type="entry name" value="FtsH"/>
</dbReference>
<dbReference type="InterPro" id="IPR041569">
    <property type="entry name" value="AAA_lid_3"/>
</dbReference>
<dbReference type="FunFam" id="3.40.50.300:FF:000001">
    <property type="entry name" value="ATP-dependent zinc metalloprotease FtsH"/>
    <property type="match status" value="1"/>
</dbReference>
<comment type="subcellular location">
    <subcellularLocation>
        <location evidence="2">Mitochondrion membrane</location>
        <topology evidence="2">Multi-pass membrane protein</topology>
    </subcellularLocation>
</comment>
<evidence type="ECO:0000259" key="18">
    <source>
        <dbReference type="SMART" id="SM00382"/>
    </source>
</evidence>
<feature type="transmembrane region" description="Helical" evidence="17">
    <location>
        <begin position="93"/>
        <end position="114"/>
    </location>
</feature>
<dbReference type="CDD" id="cd19501">
    <property type="entry name" value="RecA-like_FtsH"/>
    <property type="match status" value="1"/>
</dbReference>
<dbReference type="InterPro" id="IPR027417">
    <property type="entry name" value="P-loop_NTPase"/>
</dbReference>
<evidence type="ECO:0000256" key="16">
    <source>
        <dbReference type="RuleBase" id="RU003651"/>
    </source>
</evidence>
<dbReference type="FunFam" id="1.20.58.760:FF:000003">
    <property type="entry name" value="AFG3-like AAA ATPase 2"/>
    <property type="match status" value="1"/>
</dbReference>
<evidence type="ECO:0000313" key="19">
    <source>
        <dbReference type="EMBL" id="NDV30245.1"/>
    </source>
</evidence>
<dbReference type="Gene3D" id="3.40.50.300">
    <property type="entry name" value="P-loop containing nucleotide triphosphate hydrolases"/>
    <property type="match status" value="1"/>
</dbReference>
<keyword evidence="10" id="KW-0862">Zinc</keyword>
<dbReference type="GO" id="GO:0004222">
    <property type="term" value="F:metalloendopeptidase activity"/>
    <property type="evidence" value="ECO:0007669"/>
    <property type="project" value="InterPro"/>
</dbReference>
<organism evidence="19">
    <name type="scientific">Arcella intermedia</name>
    <dbReference type="NCBI Taxonomy" id="1963864"/>
    <lineage>
        <taxon>Eukaryota</taxon>
        <taxon>Amoebozoa</taxon>
        <taxon>Tubulinea</taxon>
        <taxon>Elardia</taxon>
        <taxon>Arcellinida</taxon>
        <taxon>Sphaerothecina</taxon>
        <taxon>Arcellidae</taxon>
        <taxon>Arcella</taxon>
    </lineage>
</organism>
<evidence type="ECO:0000256" key="2">
    <source>
        <dbReference type="ARBA" id="ARBA00004225"/>
    </source>
</evidence>
<keyword evidence="7" id="KW-0479">Metal-binding</keyword>
<dbReference type="GO" id="GO:0005745">
    <property type="term" value="C:m-AAA complex"/>
    <property type="evidence" value="ECO:0007669"/>
    <property type="project" value="TreeGrafter"/>
</dbReference>
<keyword evidence="6 17" id="KW-0812">Transmembrane</keyword>
<evidence type="ECO:0000256" key="12">
    <source>
        <dbReference type="ARBA" id="ARBA00022989"/>
    </source>
</evidence>
<sequence length="610" mass="67701">MAYFLTSSELPEGMEIDWLVFRRDILPYGRNSIEKIEIMQNGQQAVVYLMGGNRKIMSIGDTQSFINKLQVAQNELGVDVWNRIPVTYRKEGFGSVIFSIIPSLVIIGLIYAIYRQTFSIGSKMGGGGLFGIGSSKAKMYTSDMKPKANFSNVAGLDEAKTEVMEFVHFLKNPDKYNNLGAKIPRGALLVGPPGTGKTLMAKAVAGEAGVPFFSISGSEFMEMFVGVGPARVRDLFAKARQKSPCIVFIDEIDAVGRKRDKSMRMSNDERENTLNQLLVEMDGFNTKSGVIVLAGTNRPDILDPALTRPGRFDRTINVDPPDLKGRKDILKVHLKPLKLEDPNIEMYAERIATLTPGMVGADLENICNEAALIAARNNKKFVQMEDLEAAIDRVIGGLEKKDKVISPKEKHIVAFHEAGHAVTGWFLEHASPLLKVSIIPRGSAALGYAQYQPKDQHIYTEAQLLDQMCVMLGGRISEELSFGSISTGASDDLERVTKLAYQMVTQLGMNKKIGHLSFKAPNTEMMEERAYSQKTSTIIDEEVRALVKRAEETTRTLLREHSQGLRAVAERLLLKEKIGKEDMVEILGARPWKELRSFAELSYETETPAN</sequence>